<evidence type="ECO:0000313" key="2">
    <source>
        <dbReference type="EMBL" id="CAD9610348.1"/>
    </source>
</evidence>
<dbReference type="AlphaFoldDB" id="A0A7S2PQ34"/>
<accession>A0A7S2PQ34</accession>
<dbReference type="EMBL" id="HBGZ01018859">
    <property type="protein sequence ID" value="CAD9610348.1"/>
    <property type="molecule type" value="Transcribed_RNA"/>
</dbReference>
<gene>
    <name evidence="2" type="ORF">SMAR0320_LOCUS13542</name>
</gene>
<proteinExistence type="predicted"/>
<name>A0A7S2PQ34_9STRA</name>
<feature type="region of interest" description="Disordered" evidence="1">
    <location>
        <begin position="1"/>
        <end position="47"/>
    </location>
</feature>
<reference evidence="2" key="1">
    <citation type="submission" date="2021-01" db="EMBL/GenBank/DDBJ databases">
        <authorList>
            <person name="Corre E."/>
            <person name="Pelletier E."/>
            <person name="Niang G."/>
            <person name="Scheremetjew M."/>
            <person name="Finn R."/>
            <person name="Kale V."/>
            <person name="Holt S."/>
            <person name="Cochrane G."/>
            <person name="Meng A."/>
            <person name="Brown T."/>
            <person name="Cohen L."/>
        </authorList>
    </citation>
    <scope>NUCLEOTIDE SEQUENCE</scope>
    <source>
        <strain evidence="2">SM1012Den-03</strain>
    </source>
</reference>
<sequence length="115" mass="12353">MPRFGNFFSHKQVAASKSAEKAGEGSMNSNVYKGRQPAKHLPRGKDLQRRANRIATTLTPSQESYYCSLALAAADALVTCLLPASLNWTAPATRPHISCGILATCKVCMSSLISL</sequence>
<protein>
    <submittedName>
        <fullName evidence="2">Uncharacterized protein</fullName>
    </submittedName>
</protein>
<organism evidence="2">
    <name type="scientific">Skeletonema marinoi</name>
    <dbReference type="NCBI Taxonomy" id="267567"/>
    <lineage>
        <taxon>Eukaryota</taxon>
        <taxon>Sar</taxon>
        <taxon>Stramenopiles</taxon>
        <taxon>Ochrophyta</taxon>
        <taxon>Bacillariophyta</taxon>
        <taxon>Coscinodiscophyceae</taxon>
        <taxon>Thalassiosirophycidae</taxon>
        <taxon>Thalassiosirales</taxon>
        <taxon>Skeletonemataceae</taxon>
        <taxon>Skeletonema</taxon>
        <taxon>Skeletonema marinoi-dohrnii complex</taxon>
    </lineage>
</organism>
<evidence type="ECO:0000256" key="1">
    <source>
        <dbReference type="SAM" id="MobiDB-lite"/>
    </source>
</evidence>